<evidence type="ECO:0000313" key="9">
    <source>
        <dbReference type="Proteomes" id="UP000694865"/>
    </source>
</evidence>
<reference evidence="10" key="1">
    <citation type="submission" date="2025-08" db="UniProtKB">
        <authorList>
            <consortium name="RefSeq"/>
        </authorList>
    </citation>
    <scope>IDENTIFICATION</scope>
    <source>
        <tissue evidence="10">Testes</tissue>
    </source>
</reference>
<evidence type="ECO:0000256" key="7">
    <source>
        <dbReference type="SAM" id="SignalP"/>
    </source>
</evidence>
<gene>
    <name evidence="10" type="primary">LOC100375292</name>
</gene>
<protein>
    <submittedName>
        <fullName evidence="10">Arylsulfatase B-like</fullName>
    </submittedName>
</protein>
<comment type="similarity">
    <text evidence="2">Belongs to the sulfatase family.</text>
</comment>
<dbReference type="CDD" id="cd16029">
    <property type="entry name" value="4-S"/>
    <property type="match status" value="1"/>
</dbReference>
<keyword evidence="9" id="KW-1185">Reference proteome</keyword>
<dbReference type="Gene3D" id="3.40.720.10">
    <property type="entry name" value="Alkaline Phosphatase, subunit A"/>
    <property type="match status" value="1"/>
</dbReference>
<dbReference type="PANTHER" id="PTHR10342">
    <property type="entry name" value="ARYLSULFATASE"/>
    <property type="match status" value="1"/>
</dbReference>
<dbReference type="Gene3D" id="3.30.1120.10">
    <property type="match status" value="2"/>
</dbReference>
<proteinExistence type="inferred from homology"/>
<evidence type="ECO:0000256" key="3">
    <source>
        <dbReference type="ARBA" id="ARBA00022723"/>
    </source>
</evidence>
<keyword evidence="4" id="KW-0378">Hydrolase</keyword>
<evidence type="ECO:0000313" key="10">
    <source>
        <dbReference type="RefSeq" id="XP_002739678.1"/>
    </source>
</evidence>
<feature type="chain" id="PRO_5047197558" evidence="7">
    <location>
        <begin position="21"/>
        <end position="648"/>
    </location>
</feature>
<dbReference type="GeneID" id="100375292"/>
<dbReference type="Proteomes" id="UP000694865">
    <property type="component" value="Unplaced"/>
</dbReference>
<dbReference type="InterPro" id="IPR024607">
    <property type="entry name" value="Sulfatase_CS"/>
</dbReference>
<evidence type="ECO:0000256" key="6">
    <source>
        <dbReference type="ARBA" id="ARBA00023180"/>
    </source>
</evidence>
<comment type="cofactor">
    <cofactor evidence="1">
        <name>Ca(2+)</name>
        <dbReference type="ChEBI" id="CHEBI:29108"/>
    </cofactor>
</comment>
<dbReference type="InterPro" id="IPR017850">
    <property type="entry name" value="Alkaline_phosphatase_core_sf"/>
</dbReference>
<dbReference type="PROSITE" id="PS00523">
    <property type="entry name" value="SULFATASE_1"/>
    <property type="match status" value="1"/>
</dbReference>
<keyword evidence="7" id="KW-0732">Signal</keyword>
<evidence type="ECO:0000259" key="8">
    <source>
        <dbReference type="Pfam" id="PF00884"/>
    </source>
</evidence>
<accession>A0ABM0GXP6</accession>
<evidence type="ECO:0000256" key="5">
    <source>
        <dbReference type="ARBA" id="ARBA00022837"/>
    </source>
</evidence>
<feature type="domain" description="Sulfatase N-terminal" evidence="8">
    <location>
        <begin position="28"/>
        <end position="345"/>
    </location>
</feature>
<evidence type="ECO:0000256" key="1">
    <source>
        <dbReference type="ARBA" id="ARBA00001913"/>
    </source>
</evidence>
<sequence>MDELCRVIILLISLISFVSSTVASTKPPHIVFFLADDLGWHDVGYHDSIIRTPNIDKLAAEGVKLENYYVTPICTPTRAVLMTGRYQIHTTMQHGVLMAQEQRCLPTDEVLMPQKLKESGYSTHMVGKWHLGFYKWDCTPNHRGFDTFFGFYLAGGEYFTHTRKCHGHRLDAWDLRDGDKMVGPEYTGEYSTMLYARKAQEVIRKQDPNVPMFLYVSFQAVHAPLEVPDSYADAYGKDIYDQSRKLYAGMTSCMDEAIGNVTQTLKDRGMWDNTVVVFSTDNGGATGFGASNYPLRGQKCGHYEGGVRGPAFVSSPLLKPHVRGTKNTELMYVGDWLPTFVHLAGGTTHGTKPLDGVNQWEAISEGLPSRRKEILHNIDPIRAKSPTLKTEPWMLNPYFDIRVMAAIRVGHWKLLTGQKGNANWQEPPELGNRLTNPYTNNILQLYHIKEDPEERNDISATRPDVVYRILLRLQALNSTAVLPTHVDPEFSLSDPVKHDMAWSPWAEGAPSRRTEILHNIDQLRGKTPVFLNEAWMNNPYFDIRVMAAIRVGHWKLLTGQKGDSKWHLPAEIGGISRSSYSNEVLQLYHIGEDPEERYEISSLRPDVVIRLLRRLQYHDSTAVLPVETEPEFIESDPVKHDMAWSPWA</sequence>
<organism evidence="9 10">
    <name type="scientific">Saccoglossus kowalevskii</name>
    <name type="common">Acorn worm</name>
    <dbReference type="NCBI Taxonomy" id="10224"/>
    <lineage>
        <taxon>Eukaryota</taxon>
        <taxon>Metazoa</taxon>
        <taxon>Hemichordata</taxon>
        <taxon>Enteropneusta</taxon>
        <taxon>Harrimaniidae</taxon>
        <taxon>Saccoglossus</taxon>
    </lineage>
</organism>
<name>A0ABM0GXP6_SACKO</name>
<feature type="signal peptide" evidence="7">
    <location>
        <begin position="1"/>
        <end position="20"/>
    </location>
</feature>
<dbReference type="RefSeq" id="XP_002739678.1">
    <property type="nucleotide sequence ID" value="XM_002739632.2"/>
</dbReference>
<evidence type="ECO:0000256" key="2">
    <source>
        <dbReference type="ARBA" id="ARBA00008779"/>
    </source>
</evidence>
<keyword evidence="5" id="KW-0106">Calcium</keyword>
<dbReference type="Pfam" id="PF00884">
    <property type="entry name" value="Sulfatase"/>
    <property type="match status" value="1"/>
</dbReference>
<keyword evidence="3" id="KW-0479">Metal-binding</keyword>
<dbReference type="PROSITE" id="PS00149">
    <property type="entry name" value="SULFATASE_2"/>
    <property type="match status" value="1"/>
</dbReference>
<evidence type="ECO:0000256" key="4">
    <source>
        <dbReference type="ARBA" id="ARBA00022801"/>
    </source>
</evidence>
<dbReference type="InterPro" id="IPR047115">
    <property type="entry name" value="ARSB"/>
</dbReference>
<keyword evidence="6" id="KW-0325">Glycoprotein</keyword>
<dbReference type="InterPro" id="IPR000917">
    <property type="entry name" value="Sulfatase_N"/>
</dbReference>
<dbReference type="SUPFAM" id="SSF53649">
    <property type="entry name" value="Alkaline phosphatase-like"/>
    <property type="match status" value="2"/>
</dbReference>
<dbReference type="PANTHER" id="PTHR10342:SF274">
    <property type="entry name" value="ARYLSULFATASE B"/>
    <property type="match status" value="1"/>
</dbReference>